<evidence type="ECO:0000256" key="8">
    <source>
        <dbReference type="ARBA" id="ARBA00048679"/>
    </source>
</evidence>
<dbReference type="EC" id="2.7.11.1" evidence="1"/>
<dbReference type="STRING" id="857967.G0QPE4"/>
<dbReference type="AlphaFoldDB" id="G0QPE4"/>
<organism evidence="10 11">
    <name type="scientific">Ichthyophthirius multifiliis</name>
    <name type="common">White spot disease agent</name>
    <name type="synonym">Ich</name>
    <dbReference type="NCBI Taxonomy" id="5932"/>
    <lineage>
        <taxon>Eukaryota</taxon>
        <taxon>Sar</taxon>
        <taxon>Alveolata</taxon>
        <taxon>Ciliophora</taxon>
        <taxon>Intramacronucleata</taxon>
        <taxon>Oligohymenophorea</taxon>
        <taxon>Hymenostomatida</taxon>
        <taxon>Ophryoglenina</taxon>
        <taxon>Ichthyophthirius</taxon>
    </lineage>
</organism>
<dbReference type="Gene3D" id="1.10.510.10">
    <property type="entry name" value="Transferase(Phosphotransferase) domain 1"/>
    <property type="match status" value="1"/>
</dbReference>
<dbReference type="PROSITE" id="PS50011">
    <property type="entry name" value="PROTEIN_KINASE_DOM"/>
    <property type="match status" value="1"/>
</dbReference>
<evidence type="ECO:0000256" key="1">
    <source>
        <dbReference type="ARBA" id="ARBA00012513"/>
    </source>
</evidence>
<dbReference type="SMART" id="SM00220">
    <property type="entry name" value="S_TKc"/>
    <property type="match status" value="1"/>
</dbReference>
<dbReference type="EMBL" id="GL983551">
    <property type="protein sequence ID" value="EGR32912.1"/>
    <property type="molecule type" value="Genomic_DNA"/>
</dbReference>
<dbReference type="InterPro" id="IPR051131">
    <property type="entry name" value="NEK_Ser/Thr_kinase_NIMA"/>
</dbReference>
<evidence type="ECO:0000256" key="5">
    <source>
        <dbReference type="ARBA" id="ARBA00022777"/>
    </source>
</evidence>
<feature type="domain" description="Protein kinase" evidence="9">
    <location>
        <begin position="1"/>
        <end position="183"/>
    </location>
</feature>
<dbReference type="GO" id="GO:0004674">
    <property type="term" value="F:protein serine/threonine kinase activity"/>
    <property type="evidence" value="ECO:0007669"/>
    <property type="project" value="UniProtKB-KW"/>
</dbReference>
<evidence type="ECO:0000313" key="11">
    <source>
        <dbReference type="Proteomes" id="UP000008983"/>
    </source>
</evidence>
<evidence type="ECO:0000313" key="10">
    <source>
        <dbReference type="EMBL" id="EGR32912.1"/>
    </source>
</evidence>
<comment type="catalytic activity">
    <reaction evidence="7">
        <text>L-threonyl-[protein] + ATP = O-phospho-L-threonyl-[protein] + ADP + H(+)</text>
        <dbReference type="Rhea" id="RHEA:46608"/>
        <dbReference type="Rhea" id="RHEA-COMP:11060"/>
        <dbReference type="Rhea" id="RHEA-COMP:11605"/>
        <dbReference type="ChEBI" id="CHEBI:15378"/>
        <dbReference type="ChEBI" id="CHEBI:30013"/>
        <dbReference type="ChEBI" id="CHEBI:30616"/>
        <dbReference type="ChEBI" id="CHEBI:61977"/>
        <dbReference type="ChEBI" id="CHEBI:456216"/>
        <dbReference type="EC" id="2.7.11.1"/>
    </reaction>
</comment>
<dbReference type="eggNOG" id="KOG0589">
    <property type="taxonomic scope" value="Eukaryota"/>
</dbReference>
<dbReference type="OMA" id="HEVHFEE"/>
<evidence type="ECO:0000256" key="4">
    <source>
        <dbReference type="ARBA" id="ARBA00022741"/>
    </source>
</evidence>
<dbReference type="PROSITE" id="PS00108">
    <property type="entry name" value="PROTEIN_KINASE_ST"/>
    <property type="match status" value="1"/>
</dbReference>
<dbReference type="GO" id="GO:0106310">
    <property type="term" value="F:protein serine kinase activity"/>
    <property type="evidence" value="ECO:0007669"/>
    <property type="project" value="RHEA"/>
</dbReference>
<dbReference type="InParanoid" id="G0QPE4"/>
<evidence type="ECO:0000256" key="3">
    <source>
        <dbReference type="ARBA" id="ARBA00022679"/>
    </source>
</evidence>
<dbReference type="InterPro" id="IPR011009">
    <property type="entry name" value="Kinase-like_dom_sf"/>
</dbReference>
<keyword evidence="2" id="KW-0723">Serine/threonine-protein kinase</keyword>
<keyword evidence="3 10" id="KW-0808">Transferase</keyword>
<name>G0QPE4_ICHMU</name>
<dbReference type="Proteomes" id="UP000008983">
    <property type="component" value="Unassembled WGS sequence"/>
</dbReference>
<keyword evidence="11" id="KW-1185">Reference proteome</keyword>
<sequence length="248" mass="28407">MEYADLGDLQNKINSNTNSKLSFPEQEIWKAAIDLTKGLTILHKMSILHRDLKSANIFITKTPKGIVYKIGDLNVAKIAKKDGFVYTQTGTPYYASPEVWRDEPYDNKSDIWSLGCVLYEMCALKPPFMANDMEGLFNKVQMGLYERIPQKYSNDLSCFLSSLLKVNPQQRPSCEQIMRNPLFQKYQNQQEITKQITNHTCQKQELLQTIIVPKNLGQLKGSRHPIRIQSIPIVNNILINNKRVSGKV</sequence>
<dbReference type="Pfam" id="PF00069">
    <property type="entry name" value="Pkinase"/>
    <property type="match status" value="1"/>
</dbReference>
<dbReference type="InterPro" id="IPR008271">
    <property type="entry name" value="Ser/Thr_kinase_AS"/>
</dbReference>
<dbReference type="PANTHER" id="PTHR44899">
    <property type="entry name" value="CAMK FAMILY PROTEIN KINASE"/>
    <property type="match status" value="1"/>
</dbReference>
<evidence type="ECO:0000259" key="9">
    <source>
        <dbReference type="PROSITE" id="PS50011"/>
    </source>
</evidence>
<keyword evidence="5 10" id="KW-0418">Kinase</keyword>
<evidence type="ECO:0000256" key="2">
    <source>
        <dbReference type="ARBA" id="ARBA00022527"/>
    </source>
</evidence>
<dbReference type="PANTHER" id="PTHR44899:SF6">
    <property type="entry name" value="SERINE_THREONINE PROTEIN KINASE"/>
    <property type="match status" value="1"/>
</dbReference>
<dbReference type="RefSeq" id="XP_004036898.1">
    <property type="nucleotide sequence ID" value="XM_004036850.1"/>
</dbReference>
<protein>
    <recommendedName>
        <fullName evidence="1">non-specific serine/threonine protein kinase</fullName>
        <ecNumber evidence="1">2.7.11.1</ecNumber>
    </recommendedName>
</protein>
<evidence type="ECO:0000256" key="6">
    <source>
        <dbReference type="ARBA" id="ARBA00022840"/>
    </source>
</evidence>
<keyword evidence="4" id="KW-0547">Nucleotide-binding</keyword>
<proteinExistence type="predicted"/>
<evidence type="ECO:0000256" key="7">
    <source>
        <dbReference type="ARBA" id="ARBA00047899"/>
    </source>
</evidence>
<reference evidence="10 11" key="1">
    <citation type="submission" date="2011-07" db="EMBL/GenBank/DDBJ databases">
        <authorList>
            <person name="Coyne R."/>
            <person name="Brami D."/>
            <person name="Johnson J."/>
            <person name="Hostetler J."/>
            <person name="Hannick L."/>
            <person name="Clark T."/>
            <person name="Cassidy-Hanley D."/>
            <person name="Inman J."/>
        </authorList>
    </citation>
    <scope>NUCLEOTIDE SEQUENCE [LARGE SCALE GENOMIC DNA]</scope>
    <source>
        <strain evidence="10 11">G5</strain>
    </source>
</reference>
<dbReference type="SUPFAM" id="SSF56112">
    <property type="entry name" value="Protein kinase-like (PK-like)"/>
    <property type="match status" value="1"/>
</dbReference>
<dbReference type="GeneID" id="14909080"/>
<comment type="catalytic activity">
    <reaction evidence="8">
        <text>L-seryl-[protein] + ATP = O-phospho-L-seryl-[protein] + ADP + H(+)</text>
        <dbReference type="Rhea" id="RHEA:17989"/>
        <dbReference type="Rhea" id="RHEA-COMP:9863"/>
        <dbReference type="Rhea" id="RHEA-COMP:11604"/>
        <dbReference type="ChEBI" id="CHEBI:15378"/>
        <dbReference type="ChEBI" id="CHEBI:29999"/>
        <dbReference type="ChEBI" id="CHEBI:30616"/>
        <dbReference type="ChEBI" id="CHEBI:83421"/>
        <dbReference type="ChEBI" id="CHEBI:456216"/>
        <dbReference type="EC" id="2.7.11.1"/>
    </reaction>
</comment>
<accession>G0QPE4</accession>
<keyword evidence="6" id="KW-0067">ATP-binding</keyword>
<dbReference type="GO" id="GO:0005524">
    <property type="term" value="F:ATP binding"/>
    <property type="evidence" value="ECO:0007669"/>
    <property type="project" value="UniProtKB-KW"/>
</dbReference>
<dbReference type="OrthoDB" id="248923at2759"/>
<gene>
    <name evidence="10" type="ORF">IMG5_067090</name>
</gene>
<dbReference type="InterPro" id="IPR000719">
    <property type="entry name" value="Prot_kinase_dom"/>
</dbReference>